<dbReference type="AlphaFoldDB" id="A0A1G1XTJ7"/>
<evidence type="ECO:0000256" key="1">
    <source>
        <dbReference type="ARBA" id="ARBA00022475"/>
    </source>
</evidence>
<dbReference type="CDD" id="cd03785">
    <property type="entry name" value="GT28_MurG"/>
    <property type="match status" value="1"/>
</dbReference>
<reference evidence="14 15" key="1">
    <citation type="journal article" date="2016" name="Nat. Commun.">
        <title>Thousands of microbial genomes shed light on interconnected biogeochemical processes in an aquifer system.</title>
        <authorList>
            <person name="Anantharaman K."/>
            <person name="Brown C.T."/>
            <person name="Hug L.A."/>
            <person name="Sharon I."/>
            <person name="Castelle C.J."/>
            <person name="Probst A.J."/>
            <person name="Thomas B.C."/>
            <person name="Singh A."/>
            <person name="Wilkins M.J."/>
            <person name="Karaoz U."/>
            <person name="Brodie E.L."/>
            <person name="Williams K.H."/>
            <person name="Hubbard S.S."/>
            <person name="Banfield J.F."/>
        </authorList>
    </citation>
    <scope>NUCLEOTIDE SEQUENCE [LARGE SCALE GENOMIC DNA]</scope>
</reference>
<keyword evidence="3 10" id="KW-0328">Glycosyltransferase</keyword>
<keyword evidence="7 10" id="KW-0472">Membrane</keyword>
<comment type="function">
    <text evidence="10">Cell wall formation. Catalyzes the transfer of a GlcNAc subunit on undecaprenyl-pyrophosphoryl-MurNAc-pentapeptide (lipid intermediate I) to form undecaprenyl-pyrophosphoryl-MurNAc-(pentapeptide)GlcNAc (lipid intermediate II).</text>
</comment>
<evidence type="ECO:0000259" key="12">
    <source>
        <dbReference type="Pfam" id="PF03033"/>
    </source>
</evidence>
<evidence type="ECO:0000256" key="11">
    <source>
        <dbReference type="SAM" id="Phobius"/>
    </source>
</evidence>
<keyword evidence="6 10" id="KW-0573">Peptidoglycan synthesis</keyword>
<dbReference type="GO" id="GO:0009252">
    <property type="term" value="P:peptidoglycan biosynthetic process"/>
    <property type="evidence" value="ECO:0007669"/>
    <property type="project" value="UniProtKB-UniRule"/>
</dbReference>
<keyword evidence="8 10" id="KW-0131">Cell cycle</keyword>
<feature type="binding site" evidence="10">
    <location>
        <position position="195"/>
    </location>
    <ligand>
        <name>UDP-N-acetyl-alpha-D-glucosamine</name>
        <dbReference type="ChEBI" id="CHEBI:57705"/>
    </ligand>
</feature>
<evidence type="ECO:0000313" key="15">
    <source>
        <dbReference type="Proteomes" id="UP000178930"/>
    </source>
</evidence>
<evidence type="ECO:0000256" key="9">
    <source>
        <dbReference type="ARBA" id="ARBA00023316"/>
    </source>
</evidence>
<evidence type="ECO:0000256" key="7">
    <source>
        <dbReference type="ARBA" id="ARBA00023136"/>
    </source>
</evidence>
<dbReference type="PANTHER" id="PTHR21015">
    <property type="entry name" value="UDP-N-ACETYLGLUCOSAMINE--N-ACETYLMURAMYL-(PENTAPEPTIDE) PYROPHOSPHORYL-UNDECAPRENOL N-ACETYLGLUCOSAMINE TRANSFERASE 1"/>
    <property type="match status" value="1"/>
</dbReference>
<evidence type="ECO:0000256" key="5">
    <source>
        <dbReference type="ARBA" id="ARBA00022960"/>
    </source>
</evidence>
<dbReference type="SUPFAM" id="SSF53756">
    <property type="entry name" value="UDP-Glycosyltransferase/glycogen phosphorylase"/>
    <property type="match status" value="1"/>
</dbReference>
<dbReference type="GO" id="GO:0071555">
    <property type="term" value="P:cell wall organization"/>
    <property type="evidence" value="ECO:0007669"/>
    <property type="project" value="UniProtKB-KW"/>
</dbReference>
<feature type="domain" description="Glycosyltransferase family 28 N-terminal" evidence="12">
    <location>
        <begin position="3"/>
        <end position="142"/>
    </location>
</feature>
<evidence type="ECO:0000256" key="10">
    <source>
        <dbReference type="HAMAP-Rule" id="MF_00033"/>
    </source>
</evidence>
<comment type="similarity">
    <text evidence="10">Belongs to the glycosyltransferase 28 family. MurG subfamily.</text>
</comment>
<dbReference type="Pfam" id="PF03033">
    <property type="entry name" value="Glyco_transf_28"/>
    <property type="match status" value="1"/>
</dbReference>
<evidence type="ECO:0000256" key="6">
    <source>
        <dbReference type="ARBA" id="ARBA00022984"/>
    </source>
</evidence>
<feature type="transmembrane region" description="Helical" evidence="11">
    <location>
        <begin position="71"/>
        <end position="89"/>
    </location>
</feature>
<organism evidence="14 15">
    <name type="scientific">Candidatus Buchananbacteria bacterium RIFCSPHIGHO2_01_FULL_39_14</name>
    <dbReference type="NCBI Taxonomy" id="1797532"/>
    <lineage>
        <taxon>Bacteria</taxon>
        <taxon>Candidatus Buchananiibacteriota</taxon>
    </lineage>
</organism>
<dbReference type="STRING" id="1797532.A2729_04525"/>
<comment type="pathway">
    <text evidence="10">Cell wall biogenesis; peptidoglycan biosynthesis.</text>
</comment>
<dbReference type="EMBL" id="MHIB01000037">
    <property type="protein sequence ID" value="OGY43409.1"/>
    <property type="molecule type" value="Genomic_DNA"/>
</dbReference>
<gene>
    <name evidence="10" type="primary">murG</name>
    <name evidence="14" type="ORF">A2729_04525</name>
</gene>
<evidence type="ECO:0000259" key="13">
    <source>
        <dbReference type="Pfam" id="PF04101"/>
    </source>
</evidence>
<dbReference type="GO" id="GO:0005886">
    <property type="term" value="C:plasma membrane"/>
    <property type="evidence" value="ECO:0007669"/>
    <property type="project" value="UniProtKB-SubCell"/>
</dbReference>
<keyword evidence="9 10" id="KW-0961">Cell wall biogenesis/degradation</keyword>
<keyword evidence="11" id="KW-1133">Transmembrane helix</keyword>
<dbReference type="InterPro" id="IPR006009">
    <property type="entry name" value="GlcNAc_MurG"/>
</dbReference>
<comment type="caution">
    <text evidence="10">Lacks conserved residue(s) required for the propagation of feature annotation.</text>
</comment>
<feature type="domain" description="Glycosyl transferase family 28 C-terminal" evidence="13">
    <location>
        <begin position="188"/>
        <end position="330"/>
    </location>
</feature>
<feature type="binding site" evidence="10">
    <location>
        <position position="284"/>
    </location>
    <ligand>
        <name>UDP-N-acetyl-alpha-D-glucosamine</name>
        <dbReference type="ChEBI" id="CHEBI:57705"/>
    </ligand>
</feature>
<dbReference type="Gene3D" id="3.40.50.2000">
    <property type="entry name" value="Glycogen Phosphorylase B"/>
    <property type="match status" value="2"/>
</dbReference>
<dbReference type="GO" id="GO:0051301">
    <property type="term" value="P:cell division"/>
    <property type="evidence" value="ECO:0007669"/>
    <property type="project" value="UniProtKB-KW"/>
</dbReference>
<sequence length="350" mass="38962">MKIVFSGGGTLGSVSPLIAIFQEFKKQRPDAEFLWLATRNGPEQNLITSYGIPLKKIFAGKFRRYFSWENFFNPIFVILGFFQAFFILFKFKPEAVIAAGGFIAVPVAFAAWLLKKPVFIHQQDIVAGLANRLMAPWAKKITVTFEKSLKDFSSQKTVLTGNPVRNDLVALDRKTSCEFFKFDPNLPVVLIIGGSTGALNLNNLVLASISQLVEFCQVIHLTGGKISQQFKHPRYQAFDFLTQDLKQVYAACDLVVSRGGMSVLTELAYLKKSAIIIPISQSHQENNAIEFFRNNAALFLAEKNLTPQNFISAVKEVIGNQSLLSNLSRNIGKMMPTDAATNIVRLILSL</sequence>
<comment type="caution">
    <text evidence="14">The sequence shown here is derived from an EMBL/GenBank/DDBJ whole genome shotgun (WGS) entry which is preliminary data.</text>
</comment>
<feature type="binding site" evidence="10">
    <location>
        <position position="165"/>
    </location>
    <ligand>
        <name>UDP-N-acetyl-alpha-D-glucosamine</name>
        <dbReference type="ChEBI" id="CHEBI:57705"/>
    </ligand>
</feature>
<dbReference type="NCBIfam" id="TIGR01133">
    <property type="entry name" value="murG"/>
    <property type="match status" value="1"/>
</dbReference>
<comment type="subcellular location">
    <subcellularLocation>
        <location evidence="10">Cell membrane</location>
        <topology evidence="10">Peripheral membrane protein</topology>
        <orientation evidence="10">Cytoplasmic side</orientation>
    </subcellularLocation>
</comment>
<dbReference type="InterPro" id="IPR004276">
    <property type="entry name" value="GlycoTrans_28_N"/>
</dbReference>
<evidence type="ECO:0000256" key="8">
    <source>
        <dbReference type="ARBA" id="ARBA00023306"/>
    </source>
</evidence>
<feature type="transmembrane region" description="Helical" evidence="11">
    <location>
        <begin position="95"/>
        <end position="114"/>
    </location>
</feature>
<evidence type="ECO:0000256" key="4">
    <source>
        <dbReference type="ARBA" id="ARBA00022679"/>
    </source>
</evidence>
<keyword evidence="1 10" id="KW-1003">Cell membrane</keyword>
<keyword evidence="4 10" id="KW-0808">Transferase</keyword>
<accession>A0A1G1XTJ7</accession>
<evidence type="ECO:0000256" key="3">
    <source>
        <dbReference type="ARBA" id="ARBA00022676"/>
    </source>
</evidence>
<dbReference type="GO" id="GO:0051991">
    <property type="term" value="F:UDP-N-acetyl-D-glucosamine:N-acetylmuramoyl-L-alanyl-D-glutamyl-meso-2,6-diaminopimelyl-D-alanyl-D-alanine-diphosphoundecaprenol 4-beta-N-acetylglucosaminlytransferase activity"/>
    <property type="evidence" value="ECO:0007669"/>
    <property type="project" value="RHEA"/>
</dbReference>
<evidence type="ECO:0000313" key="14">
    <source>
        <dbReference type="EMBL" id="OGY43409.1"/>
    </source>
</evidence>
<dbReference type="Proteomes" id="UP000178930">
    <property type="component" value="Unassembled WGS sequence"/>
</dbReference>
<dbReference type="GO" id="GO:0008360">
    <property type="term" value="P:regulation of cell shape"/>
    <property type="evidence" value="ECO:0007669"/>
    <property type="project" value="UniProtKB-KW"/>
</dbReference>
<keyword evidence="5 10" id="KW-0133">Cell shape</keyword>
<dbReference type="PANTHER" id="PTHR21015:SF22">
    <property type="entry name" value="GLYCOSYLTRANSFERASE"/>
    <property type="match status" value="1"/>
</dbReference>
<dbReference type="HAMAP" id="MF_00033">
    <property type="entry name" value="MurG"/>
    <property type="match status" value="1"/>
</dbReference>
<name>A0A1G1XTJ7_9BACT</name>
<keyword evidence="11" id="KW-0812">Transmembrane</keyword>
<dbReference type="Pfam" id="PF04101">
    <property type="entry name" value="Glyco_tran_28_C"/>
    <property type="match status" value="1"/>
</dbReference>
<dbReference type="GO" id="GO:0050511">
    <property type="term" value="F:undecaprenyldiphospho-muramoylpentapeptide beta-N-acetylglucosaminyltransferase activity"/>
    <property type="evidence" value="ECO:0007669"/>
    <property type="project" value="UniProtKB-UniRule"/>
</dbReference>
<dbReference type="GO" id="GO:0005975">
    <property type="term" value="P:carbohydrate metabolic process"/>
    <property type="evidence" value="ECO:0007669"/>
    <property type="project" value="InterPro"/>
</dbReference>
<keyword evidence="2 10" id="KW-0132">Cell division</keyword>
<dbReference type="InterPro" id="IPR007235">
    <property type="entry name" value="Glyco_trans_28_C"/>
</dbReference>
<dbReference type="EC" id="2.4.1.227" evidence="10"/>
<comment type="catalytic activity">
    <reaction evidence="10">
        <text>di-trans,octa-cis-undecaprenyl diphospho-N-acetyl-alpha-D-muramoyl-L-alanyl-D-glutamyl-meso-2,6-diaminopimeloyl-D-alanyl-D-alanine + UDP-N-acetyl-alpha-D-glucosamine = di-trans,octa-cis-undecaprenyl diphospho-[N-acetyl-alpha-D-glucosaminyl-(1-&gt;4)]-N-acetyl-alpha-D-muramoyl-L-alanyl-D-glutamyl-meso-2,6-diaminopimeloyl-D-alanyl-D-alanine + UDP + H(+)</text>
        <dbReference type="Rhea" id="RHEA:31227"/>
        <dbReference type="ChEBI" id="CHEBI:15378"/>
        <dbReference type="ChEBI" id="CHEBI:57705"/>
        <dbReference type="ChEBI" id="CHEBI:58223"/>
        <dbReference type="ChEBI" id="CHEBI:61387"/>
        <dbReference type="ChEBI" id="CHEBI:61388"/>
        <dbReference type="EC" id="2.4.1.227"/>
    </reaction>
</comment>
<evidence type="ECO:0000256" key="2">
    <source>
        <dbReference type="ARBA" id="ARBA00022618"/>
    </source>
</evidence>
<protein>
    <recommendedName>
        <fullName evidence="10">UDP-N-acetylglucosamine--N-acetylmuramyl-(pentapeptide) pyrophosphoryl-undecaprenol N-acetylglucosamine transferase</fullName>
        <ecNumber evidence="10">2.4.1.227</ecNumber>
    </recommendedName>
    <alternativeName>
        <fullName evidence="10">Undecaprenyl-PP-MurNAc-pentapeptide-UDPGlcNAc GlcNAc transferase</fullName>
    </alternativeName>
</protein>
<proteinExistence type="inferred from homology"/>
<dbReference type="UniPathway" id="UPA00219"/>